<dbReference type="PANTHER" id="PTHR19328:SF13">
    <property type="entry name" value="HIPL1 PROTEIN"/>
    <property type="match status" value="1"/>
</dbReference>
<dbReference type="Pfam" id="PF07995">
    <property type="entry name" value="GSDH"/>
    <property type="match status" value="1"/>
</dbReference>
<dbReference type="InterPro" id="IPR012938">
    <property type="entry name" value="Glc/Sorbosone_DH"/>
</dbReference>
<evidence type="ECO:0000313" key="3">
    <source>
        <dbReference type="EMBL" id="SFS80031.1"/>
    </source>
</evidence>
<keyword evidence="4" id="KW-1185">Reference proteome</keyword>
<evidence type="ECO:0000313" key="4">
    <source>
        <dbReference type="Proteomes" id="UP000199199"/>
    </source>
</evidence>
<reference evidence="4" key="1">
    <citation type="submission" date="2016-10" db="EMBL/GenBank/DDBJ databases">
        <authorList>
            <person name="Varghese N."/>
            <person name="Submissions S."/>
        </authorList>
    </citation>
    <scope>NUCLEOTIDE SEQUENCE [LARGE SCALE GENOMIC DNA]</scope>
    <source>
        <strain evidence="4">DSM 22427</strain>
    </source>
</reference>
<dbReference type="SUPFAM" id="SSF50952">
    <property type="entry name" value="Soluble quinoprotein glucose dehydrogenase"/>
    <property type="match status" value="1"/>
</dbReference>
<evidence type="ECO:0000259" key="2">
    <source>
        <dbReference type="Pfam" id="PF07995"/>
    </source>
</evidence>
<accession>A0A1I6SSY4</accession>
<dbReference type="OrthoDB" id="6744at2157"/>
<dbReference type="AlphaFoldDB" id="A0A1I6SSY4"/>
<dbReference type="Gene3D" id="2.120.10.30">
    <property type="entry name" value="TolB, C-terminal domain"/>
    <property type="match status" value="1"/>
</dbReference>
<dbReference type="InterPro" id="IPR011041">
    <property type="entry name" value="Quinoprot_gluc/sorb_DH_b-prop"/>
</dbReference>
<proteinExistence type="predicted"/>
<name>A0A1I6SSY4_9EURY</name>
<sequence>MDRPSRRRVLQTAGTVSILAAGCLRGRTQTELAEPGDAPGYEWSEPDWEPAGGVPAEADVEPTTVVSGLEIPWDLTFAGADAFLTERDGGVRRFDGAAMREETELEPSVGETILAAEDLPDRSAPGEGGTLGVAAHPSYPDEPSLFVYYTVDAGEIENRVVRYDLEREDLSPVVEEIPGAAIHNGGRIEFGPDGNLWVTTGDAETPSQTQDSESLAGAILRVTPNGDAAPGNPDFGDGSDPRTYSLGHRNPQGIDFGPDGTAFAAEHGPTSRDEVSIVDPGGNYGWDVVRGGPDDPEYGAYGEYDRVTPPLLNTGPETTWAPSGITFADGDAIPNWQNRLFACGLASQTLYAVTLTVSRESSSAGDGGDGIVYDQSWLDDRLTAIAHPLFEGEYGRLRHIEQGPDGALYLLTSNRDGRAGGEFPRAADDRIVRLEQS</sequence>
<dbReference type="PROSITE" id="PS51257">
    <property type="entry name" value="PROKAR_LIPOPROTEIN"/>
    <property type="match status" value="1"/>
</dbReference>
<organism evidence="3 4">
    <name type="scientific">Halostagnicola kamekurae</name>
    <dbReference type="NCBI Taxonomy" id="619731"/>
    <lineage>
        <taxon>Archaea</taxon>
        <taxon>Methanobacteriati</taxon>
        <taxon>Methanobacteriota</taxon>
        <taxon>Stenosarchaea group</taxon>
        <taxon>Halobacteria</taxon>
        <taxon>Halobacteriales</taxon>
        <taxon>Natrialbaceae</taxon>
        <taxon>Halostagnicola</taxon>
    </lineage>
</organism>
<dbReference type="Proteomes" id="UP000199199">
    <property type="component" value="Unassembled WGS sequence"/>
</dbReference>
<dbReference type="RefSeq" id="WP_092905288.1">
    <property type="nucleotide sequence ID" value="NZ_FOZS01000002.1"/>
</dbReference>
<evidence type="ECO:0000256" key="1">
    <source>
        <dbReference type="SAM" id="MobiDB-lite"/>
    </source>
</evidence>
<dbReference type="InterPro" id="IPR011042">
    <property type="entry name" value="6-blade_b-propeller_TolB-like"/>
</dbReference>
<gene>
    <name evidence="3" type="ORF">SAMN04488556_2890</name>
</gene>
<dbReference type="EMBL" id="FOZS01000002">
    <property type="protein sequence ID" value="SFS80031.1"/>
    <property type="molecule type" value="Genomic_DNA"/>
</dbReference>
<protein>
    <submittedName>
        <fullName evidence="3">Glucose/arabinose dehydrogenase, beta-propeller fold</fullName>
    </submittedName>
</protein>
<feature type="domain" description="Glucose/Sorbosone dehydrogenase" evidence="2">
    <location>
        <begin position="69"/>
        <end position="418"/>
    </location>
</feature>
<feature type="region of interest" description="Disordered" evidence="1">
    <location>
        <begin position="223"/>
        <end position="246"/>
    </location>
</feature>
<dbReference type="PANTHER" id="PTHR19328">
    <property type="entry name" value="HEDGEHOG-INTERACTING PROTEIN"/>
    <property type="match status" value="1"/>
</dbReference>